<accession>Q2CF91</accession>
<keyword evidence="2" id="KW-1185">Reference proteome</keyword>
<dbReference type="Proteomes" id="UP000003635">
    <property type="component" value="Unassembled WGS sequence"/>
</dbReference>
<gene>
    <name evidence="1" type="ORF">OG2516_15609</name>
</gene>
<evidence type="ECO:0000313" key="2">
    <source>
        <dbReference type="Proteomes" id="UP000003635"/>
    </source>
</evidence>
<dbReference type="HOGENOM" id="CLU_2539234_0_0_5"/>
<organism evidence="1 2">
    <name type="scientific">Oceanicola granulosus (strain ATCC BAA-861 / DSM 15982 / KCTC 12143 / HTCC2516)</name>
    <dbReference type="NCBI Taxonomy" id="314256"/>
    <lineage>
        <taxon>Bacteria</taxon>
        <taxon>Pseudomonadati</taxon>
        <taxon>Pseudomonadota</taxon>
        <taxon>Alphaproteobacteria</taxon>
        <taxon>Rhodobacterales</taxon>
        <taxon>Roseobacteraceae</taxon>
        <taxon>Oceanicola</taxon>
    </lineage>
</organism>
<sequence length="83" mass="8271">MIWFEAGAGDVAPLKGQVFGEDGAARDDAFVIAREALFSGGVDASAVGAGAVIFFEGPAGERVATVGLPREALGAPEGMHAPA</sequence>
<protein>
    <submittedName>
        <fullName evidence="1">Uncharacterized protein</fullName>
    </submittedName>
</protein>
<comment type="caution">
    <text evidence="1">The sequence shown here is derived from an EMBL/GenBank/DDBJ whole genome shotgun (WGS) entry which is preliminary data.</text>
</comment>
<evidence type="ECO:0000313" key="1">
    <source>
        <dbReference type="EMBL" id="EAR51404.1"/>
    </source>
</evidence>
<proteinExistence type="predicted"/>
<name>Q2CF91_OCEGH</name>
<dbReference type="AlphaFoldDB" id="Q2CF91"/>
<dbReference type="RefSeq" id="WP_007256636.1">
    <property type="nucleotide sequence ID" value="NZ_CH724108.1"/>
</dbReference>
<reference evidence="1 2" key="1">
    <citation type="journal article" date="2010" name="J. Bacteriol.">
        <title>Genome sequences of Oceanicola granulosus HTCC2516(T) and Oceanicola batsensis HTCC2597(TDelta).</title>
        <authorList>
            <person name="Thrash J.C."/>
            <person name="Cho J.C."/>
            <person name="Vergin K.L."/>
            <person name="Giovannoni S.J."/>
        </authorList>
    </citation>
    <scope>NUCLEOTIDE SEQUENCE [LARGE SCALE GENOMIC DNA]</scope>
    <source>
        <strain evidence="2">ATCC BAA-861 / DSM 15982 / KCTC 12143 / HTCC2516</strain>
    </source>
</reference>
<dbReference type="EMBL" id="AAOT01000013">
    <property type="protein sequence ID" value="EAR51404.1"/>
    <property type="molecule type" value="Genomic_DNA"/>
</dbReference>